<reference evidence="2" key="1">
    <citation type="submission" date="2017-03" db="EMBL/GenBank/DDBJ databases">
        <title>Phytopthora megakarya and P. palmivora, two closely related causual agents of cacao black pod achieved similar genome size and gene model numbers by different mechanisms.</title>
        <authorList>
            <person name="Ali S."/>
            <person name="Shao J."/>
            <person name="Larry D.J."/>
            <person name="Kronmiller B."/>
            <person name="Shen D."/>
            <person name="Strem M.D."/>
            <person name="Melnick R.L."/>
            <person name="Guiltinan M.J."/>
            <person name="Tyler B.M."/>
            <person name="Meinhardt L.W."/>
            <person name="Bailey B.A."/>
        </authorList>
    </citation>
    <scope>NUCLEOTIDE SEQUENCE [LARGE SCALE GENOMIC DNA]</scope>
    <source>
        <strain evidence="2">zdho120</strain>
    </source>
</reference>
<proteinExistence type="predicted"/>
<evidence type="ECO:0000313" key="1">
    <source>
        <dbReference type="EMBL" id="OWZ17881.1"/>
    </source>
</evidence>
<sequence length="49" mass="5475">MKYLQGTKYLGLAYRFADVRNDGLYLDVFADADHADCAETSKSVSGWVL</sequence>
<evidence type="ECO:0000313" key="2">
    <source>
        <dbReference type="Proteomes" id="UP000198211"/>
    </source>
</evidence>
<dbReference type="Proteomes" id="UP000198211">
    <property type="component" value="Unassembled WGS sequence"/>
</dbReference>
<accession>A0A225WJI1</accession>
<gene>
    <name evidence="1" type="ORF">PHMEG_0008111</name>
</gene>
<dbReference type="AlphaFoldDB" id="A0A225WJI1"/>
<protein>
    <submittedName>
        <fullName evidence="1">Uncharacterized protein</fullName>
    </submittedName>
</protein>
<dbReference type="EMBL" id="NBNE01000677">
    <property type="protein sequence ID" value="OWZ17881.1"/>
    <property type="molecule type" value="Genomic_DNA"/>
</dbReference>
<name>A0A225WJI1_9STRA</name>
<comment type="caution">
    <text evidence="1">The sequence shown here is derived from an EMBL/GenBank/DDBJ whole genome shotgun (WGS) entry which is preliminary data.</text>
</comment>
<keyword evidence="2" id="KW-1185">Reference proteome</keyword>
<dbReference type="OrthoDB" id="411615at2759"/>
<organism evidence="1 2">
    <name type="scientific">Phytophthora megakarya</name>
    <dbReference type="NCBI Taxonomy" id="4795"/>
    <lineage>
        <taxon>Eukaryota</taxon>
        <taxon>Sar</taxon>
        <taxon>Stramenopiles</taxon>
        <taxon>Oomycota</taxon>
        <taxon>Peronosporomycetes</taxon>
        <taxon>Peronosporales</taxon>
        <taxon>Peronosporaceae</taxon>
        <taxon>Phytophthora</taxon>
    </lineage>
</organism>